<evidence type="ECO:0000256" key="2">
    <source>
        <dbReference type="ARBA" id="ARBA00022448"/>
    </source>
</evidence>
<protein>
    <recommendedName>
        <fullName evidence="5">V-type proton ATPase subunit C</fullName>
    </recommendedName>
</protein>
<geneLocation type="mitochondrion" evidence="7"/>
<dbReference type="AlphaFoldDB" id="A0A0G4IK89"/>
<evidence type="ECO:0000313" key="8">
    <source>
        <dbReference type="Proteomes" id="UP000039324"/>
    </source>
</evidence>
<keyword evidence="8" id="KW-1185">Reference proteome</keyword>
<dbReference type="OrthoDB" id="6605928at2759"/>
<evidence type="ECO:0000256" key="3">
    <source>
        <dbReference type="ARBA" id="ARBA00022781"/>
    </source>
</evidence>
<evidence type="ECO:0000313" key="7">
    <source>
        <dbReference type="EMBL" id="SPR00427.1"/>
    </source>
</evidence>
<dbReference type="Proteomes" id="UP000039324">
    <property type="component" value="Unassembled WGS sequence"/>
</dbReference>
<dbReference type="GO" id="GO:0046961">
    <property type="term" value="F:proton-transporting ATPase activity, rotational mechanism"/>
    <property type="evidence" value="ECO:0007669"/>
    <property type="project" value="InterPro"/>
</dbReference>
<proteinExistence type="inferred from homology"/>
<dbReference type="EMBL" id="OVEO01000014">
    <property type="protein sequence ID" value="SPR00427.1"/>
    <property type="molecule type" value="Genomic_DNA"/>
</dbReference>
<comment type="subunit">
    <text evidence="5">V-ATPase is a heteromultimeric enzyme composed of a peripheral catalytic V1 complex (components A to H) attached to an integral membrane V0 proton pore complex.</text>
</comment>
<dbReference type="InterPro" id="IPR036132">
    <property type="entry name" value="Vac_ATP_synth_c_sf"/>
</dbReference>
<dbReference type="GO" id="GO:0000221">
    <property type="term" value="C:vacuolar proton-transporting V-type ATPase, V1 domain"/>
    <property type="evidence" value="ECO:0007669"/>
    <property type="project" value="TreeGrafter"/>
</dbReference>
<keyword evidence="3 5" id="KW-0375">Hydrogen ion transport</keyword>
<dbReference type="SUPFAM" id="SSF118203">
    <property type="entry name" value="Vacuolar ATP synthase subunit C"/>
    <property type="match status" value="1"/>
</dbReference>
<dbReference type="Pfam" id="PF03223">
    <property type="entry name" value="V-ATPase_C"/>
    <property type="match status" value="1"/>
</dbReference>
<dbReference type="Gene3D" id="1.20.1460.10">
    <property type="entry name" value="subunit c (vma5p) of the yeast v-atpase, domain 2"/>
    <property type="match status" value="2"/>
</dbReference>
<evidence type="ECO:0000256" key="4">
    <source>
        <dbReference type="ARBA" id="ARBA00023065"/>
    </source>
</evidence>
<name>A0A0G4IK89_PLABS</name>
<gene>
    <name evidence="6" type="ORF">PBRA_004279</name>
    <name evidence="7" type="ORF">PLBR_LOCUS7642</name>
</gene>
<dbReference type="InterPro" id="IPR004907">
    <property type="entry name" value="ATPase_V1-cplx_csu"/>
</dbReference>
<evidence type="ECO:0000313" key="6">
    <source>
        <dbReference type="EMBL" id="CEO95554.1"/>
    </source>
</evidence>
<dbReference type="STRING" id="37360.A0A0G4IK89"/>
<dbReference type="PANTHER" id="PTHR10137">
    <property type="entry name" value="V-TYPE PROTON ATPASE SUBUNIT C"/>
    <property type="match status" value="1"/>
</dbReference>
<evidence type="ECO:0000256" key="5">
    <source>
        <dbReference type="RuleBase" id="RU364010"/>
    </source>
</evidence>
<dbReference type="CDD" id="cd14785">
    <property type="entry name" value="V-ATPase_C"/>
    <property type="match status" value="1"/>
</dbReference>
<dbReference type="OMA" id="VMIWIHV"/>
<keyword evidence="7" id="KW-0496">Mitochondrion</keyword>
<keyword evidence="4 5" id="KW-0406">Ion transport</keyword>
<evidence type="ECO:0000313" key="9">
    <source>
        <dbReference type="Proteomes" id="UP000290189"/>
    </source>
</evidence>
<evidence type="ECO:0000256" key="1">
    <source>
        <dbReference type="ARBA" id="ARBA00006138"/>
    </source>
</evidence>
<dbReference type="Proteomes" id="UP000290189">
    <property type="component" value="Unassembled WGS sequence"/>
</dbReference>
<reference evidence="6 8" key="1">
    <citation type="submission" date="2015-02" db="EMBL/GenBank/DDBJ databases">
        <authorList>
            <person name="Chooi Y.-H."/>
        </authorList>
    </citation>
    <scope>NUCLEOTIDE SEQUENCE [LARGE SCALE GENOMIC DNA]</scope>
    <source>
        <strain evidence="6">E3</strain>
    </source>
</reference>
<comment type="function">
    <text evidence="5">Subunit of the V1 complex of vacuolar(H+)-ATPase (V-ATPase), a multisubunit enzyme composed of a peripheral complex (V1) that hydrolyzes ATP and a membrane integral complex (V0) that translocates protons. V-ATPase is responsible for acidifying and maintaining the pH of intracellular compartments and in some cell types, is targeted to the plasma membrane, where it is responsible for acidifying the extracellular environment. Subunit C is necessary for the assembly of the catalytic sector of the enzyme and is likely to have a specific function in its catalytic activity.</text>
</comment>
<keyword evidence="2 5" id="KW-0813">Transport</keyword>
<organism evidence="6 8">
    <name type="scientific">Plasmodiophora brassicae</name>
    <name type="common">Clubroot disease agent</name>
    <dbReference type="NCBI Taxonomy" id="37360"/>
    <lineage>
        <taxon>Eukaryota</taxon>
        <taxon>Sar</taxon>
        <taxon>Rhizaria</taxon>
        <taxon>Endomyxa</taxon>
        <taxon>Phytomyxea</taxon>
        <taxon>Plasmodiophorida</taxon>
        <taxon>Plasmodiophoridae</taxon>
        <taxon>Plasmodiophora</taxon>
    </lineage>
</organism>
<dbReference type="PANTHER" id="PTHR10137:SF0">
    <property type="entry name" value="V-TYPE PROTON ATPASE SUBUNIT C"/>
    <property type="match status" value="1"/>
</dbReference>
<sequence length="400" mass="45485">MGDAAVRFWIVAVPTEVSSHATLSSLSHAVADLGHCSELTVPKLPVGTLDQLMEVGDALAKFDETAESTVRKIAKQYVDTLAEHRKGNATSGAPPRLVVDNDSPVSYFRRYQWDHARYPLGASLATISDGFNGVAIRYGDDLKVLTQKYGEVKTSLQALLKKESGSLLVRPLNAFVNRNDMVEGDYLESAVVIVPVKREKHWLDNYERIEDEYTSPDNEAEPAPFVPHTAKCRSVVPGTSLELFRDEESIAYRVVLIKKYRHRFIDAARVHRYVCREYHYDELEVSKAAAAKSQLEQEYEYLWRNLIKWCATAYSEVFKAWVHIKIVRTFVESVLRFGLPINFTAVTIEVKPEREERLRFILDKHYAHLAGARLFQSKDEVDYSGVGADFYPYVFLKLDV</sequence>
<reference evidence="7 9" key="2">
    <citation type="submission" date="2018-03" db="EMBL/GenBank/DDBJ databases">
        <authorList>
            <person name="Fogelqvist J."/>
        </authorList>
    </citation>
    <scope>NUCLEOTIDE SEQUENCE [LARGE SCALE GENOMIC DNA]</scope>
</reference>
<comment type="similarity">
    <text evidence="1 5">Belongs to the V-ATPase C subunit family.</text>
</comment>
<accession>A0A0G4IK89</accession>
<dbReference type="EMBL" id="CDSF01000024">
    <property type="protein sequence ID" value="CEO95554.1"/>
    <property type="molecule type" value="Genomic_DNA"/>
</dbReference>